<evidence type="ECO:0000256" key="1">
    <source>
        <dbReference type="SAM" id="Coils"/>
    </source>
</evidence>
<dbReference type="AlphaFoldDB" id="A0A4R1JM75"/>
<name>A0A4R1JM75_9GAMM</name>
<comment type="caution">
    <text evidence="3">The sequence shown here is derived from an EMBL/GenBank/DDBJ whole genome shotgun (WGS) entry which is preliminary data.</text>
</comment>
<reference evidence="3 4" key="1">
    <citation type="submission" date="2019-03" db="EMBL/GenBank/DDBJ databases">
        <title>Genomic Encyclopedia of Type Strains, Phase IV (KMG-IV): sequencing the most valuable type-strain genomes for metagenomic binning, comparative biology and taxonomic classification.</title>
        <authorList>
            <person name="Goeker M."/>
        </authorList>
    </citation>
    <scope>NUCLEOTIDE SEQUENCE [LARGE SCALE GENOMIC DNA]</scope>
    <source>
        <strain evidence="3 4">DSM 18577</strain>
    </source>
</reference>
<proteinExistence type="predicted"/>
<keyword evidence="2" id="KW-0732">Signal</keyword>
<dbReference type="Pfam" id="PF11932">
    <property type="entry name" value="DUF3450"/>
    <property type="match status" value="1"/>
</dbReference>
<gene>
    <name evidence="3" type="ORF">EV690_2293</name>
</gene>
<feature type="signal peptide" evidence="2">
    <location>
        <begin position="1"/>
        <end position="27"/>
    </location>
</feature>
<dbReference type="EMBL" id="SMGD01000013">
    <property type="protein sequence ID" value="TCK52185.1"/>
    <property type="molecule type" value="Genomic_DNA"/>
</dbReference>
<evidence type="ECO:0000256" key="2">
    <source>
        <dbReference type="SAM" id="SignalP"/>
    </source>
</evidence>
<dbReference type="InterPro" id="IPR016866">
    <property type="entry name" value="UCP028069"/>
</dbReference>
<evidence type="ECO:0000313" key="4">
    <source>
        <dbReference type="Proteomes" id="UP000295565"/>
    </source>
</evidence>
<accession>A0A4R1JM75</accession>
<protein>
    <submittedName>
        <fullName evidence="3">Uncharacterized protein DUF3450</fullName>
    </submittedName>
</protein>
<sequence length="258" mass="29739">MKTNHFRTFYGVTLMIIAAALSRAVLADTLSTAQDKVVQTHQQDANVQVKLNNLDKKTREALNHYQQNQRQADLIEAYNRQLQKMIDSQEQEKQRIHSQLGSLNETEQSALPMLVSMYQQLATFVSHDQPFLKQERQQRLARLKKIIDRADVSLAEKYRQVLDAYQVEIAYAKSIGSYQGELKQGNKTIEVNFFRLGRTALYYQTLNGDKGALWQPASQQWQPLNESQNKQLSIAIAMANKQHIPQLLKLPMPREAKR</sequence>
<dbReference type="OrthoDB" id="5880116at2"/>
<keyword evidence="4" id="KW-1185">Reference proteome</keyword>
<keyword evidence="1" id="KW-0175">Coiled coil</keyword>
<dbReference type="Proteomes" id="UP000295565">
    <property type="component" value="Unassembled WGS sequence"/>
</dbReference>
<feature type="coiled-coil region" evidence="1">
    <location>
        <begin position="72"/>
        <end position="106"/>
    </location>
</feature>
<feature type="chain" id="PRO_5020878524" evidence="2">
    <location>
        <begin position="28"/>
        <end position="258"/>
    </location>
</feature>
<evidence type="ECO:0000313" key="3">
    <source>
        <dbReference type="EMBL" id="TCK52185.1"/>
    </source>
</evidence>
<dbReference type="PIRSF" id="PIRSF028069">
    <property type="entry name" value="UCP028069"/>
    <property type="match status" value="1"/>
</dbReference>
<organism evidence="3 4">
    <name type="scientific">Celerinatantimonas diazotrophica</name>
    <dbReference type="NCBI Taxonomy" id="412034"/>
    <lineage>
        <taxon>Bacteria</taxon>
        <taxon>Pseudomonadati</taxon>
        <taxon>Pseudomonadota</taxon>
        <taxon>Gammaproteobacteria</taxon>
        <taxon>Celerinatantimonadaceae</taxon>
        <taxon>Celerinatantimonas</taxon>
    </lineage>
</organism>